<dbReference type="InParanoid" id="A0A5C3PI68"/>
<protein>
    <submittedName>
        <fullName evidence="1">Uncharacterized protein</fullName>
    </submittedName>
</protein>
<keyword evidence="2" id="KW-1185">Reference proteome</keyword>
<dbReference type="Proteomes" id="UP000308197">
    <property type="component" value="Unassembled WGS sequence"/>
</dbReference>
<name>A0A5C3PI68_9APHY</name>
<reference evidence="1 2" key="1">
    <citation type="journal article" date="2019" name="Nat. Ecol. Evol.">
        <title>Megaphylogeny resolves global patterns of mushroom evolution.</title>
        <authorList>
            <person name="Varga T."/>
            <person name="Krizsan K."/>
            <person name="Foldi C."/>
            <person name="Dima B."/>
            <person name="Sanchez-Garcia M."/>
            <person name="Sanchez-Ramirez S."/>
            <person name="Szollosi G.J."/>
            <person name="Szarkandi J.G."/>
            <person name="Papp V."/>
            <person name="Albert L."/>
            <person name="Andreopoulos W."/>
            <person name="Angelini C."/>
            <person name="Antonin V."/>
            <person name="Barry K.W."/>
            <person name="Bougher N.L."/>
            <person name="Buchanan P."/>
            <person name="Buyck B."/>
            <person name="Bense V."/>
            <person name="Catcheside P."/>
            <person name="Chovatia M."/>
            <person name="Cooper J."/>
            <person name="Damon W."/>
            <person name="Desjardin D."/>
            <person name="Finy P."/>
            <person name="Geml J."/>
            <person name="Haridas S."/>
            <person name="Hughes K."/>
            <person name="Justo A."/>
            <person name="Karasinski D."/>
            <person name="Kautmanova I."/>
            <person name="Kiss B."/>
            <person name="Kocsube S."/>
            <person name="Kotiranta H."/>
            <person name="LaButti K.M."/>
            <person name="Lechner B.E."/>
            <person name="Liimatainen K."/>
            <person name="Lipzen A."/>
            <person name="Lukacs Z."/>
            <person name="Mihaltcheva S."/>
            <person name="Morgado L.N."/>
            <person name="Niskanen T."/>
            <person name="Noordeloos M.E."/>
            <person name="Ohm R.A."/>
            <person name="Ortiz-Santana B."/>
            <person name="Ovrebo C."/>
            <person name="Racz N."/>
            <person name="Riley R."/>
            <person name="Savchenko A."/>
            <person name="Shiryaev A."/>
            <person name="Soop K."/>
            <person name="Spirin V."/>
            <person name="Szebenyi C."/>
            <person name="Tomsovsky M."/>
            <person name="Tulloss R.E."/>
            <person name="Uehling J."/>
            <person name="Grigoriev I.V."/>
            <person name="Vagvolgyi C."/>
            <person name="Papp T."/>
            <person name="Martin F.M."/>
            <person name="Miettinen O."/>
            <person name="Hibbett D.S."/>
            <person name="Nagy L.G."/>
        </authorList>
    </citation>
    <scope>NUCLEOTIDE SEQUENCE [LARGE SCALE GENOMIC DNA]</scope>
    <source>
        <strain evidence="1 2">HHB13444</strain>
    </source>
</reference>
<dbReference type="EMBL" id="ML211133">
    <property type="protein sequence ID" value="TFK87920.1"/>
    <property type="molecule type" value="Genomic_DNA"/>
</dbReference>
<evidence type="ECO:0000313" key="2">
    <source>
        <dbReference type="Proteomes" id="UP000308197"/>
    </source>
</evidence>
<organism evidence="1 2">
    <name type="scientific">Polyporus arcularius HHB13444</name>
    <dbReference type="NCBI Taxonomy" id="1314778"/>
    <lineage>
        <taxon>Eukaryota</taxon>
        <taxon>Fungi</taxon>
        <taxon>Dikarya</taxon>
        <taxon>Basidiomycota</taxon>
        <taxon>Agaricomycotina</taxon>
        <taxon>Agaricomycetes</taxon>
        <taxon>Polyporales</taxon>
        <taxon>Polyporaceae</taxon>
        <taxon>Polyporus</taxon>
    </lineage>
</organism>
<evidence type="ECO:0000313" key="1">
    <source>
        <dbReference type="EMBL" id="TFK87920.1"/>
    </source>
</evidence>
<dbReference type="AlphaFoldDB" id="A0A5C3PI68"/>
<gene>
    <name evidence="1" type="ORF">K466DRAFT_94275</name>
</gene>
<sequence>MSTPQPAAVHKDGRAPRRVKRAHHIDYTYWYHGSNTVLFCLYLLVVTCPGGGELSAVRSWTDAKLSWASPQLYDPGVDEVVLGCE</sequence>
<accession>A0A5C3PI68</accession>
<proteinExistence type="predicted"/>